<feature type="domain" description="C2H2-type" evidence="7">
    <location>
        <begin position="455"/>
        <end position="477"/>
    </location>
</feature>
<accession>A0A8B9P7Z3</accession>
<dbReference type="InterPro" id="IPR036236">
    <property type="entry name" value="Znf_C2H2_sf"/>
</dbReference>
<dbReference type="AlphaFoldDB" id="A0A8B9P7Z3"/>
<reference evidence="8" key="2">
    <citation type="submission" date="2025-09" db="UniProtKB">
        <authorList>
            <consortium name="Ensembl"/>
        </authorList>
    </citation>
    <scope>IDENTIFICATION</scope>
</reference>
<protein>
    <recommendedName>
        <fullName evidence="7">C2H2-type domain-containing protein</fullName>
    </recommendedName>
</protein>
<dbReference type="Pfam" id="PF01352">
    <property type="entry name" value="KRAB"/>
    <property type="match status" value="1"/>
</dbReference>
<feature type="region of interest" description="Disordered" evidence="6">
    <location>
        <begin position="257"/>
        <end position="332"/>
    </location>
</feature>
<name>A0A8B9P7Z3_APTOW</name>
<dbReference type="PROSITE" id="PS50157">
    <property type="entry name" value="ZINC_FINGER_C2H2_2"/>
    <property type="match status" value="5"/>
</dbReference>
<dbReference type="CDD" id="cd07765">
    <property type="entry name" value="KRAB_A-box"/>
    <property type="match status" value="1"/>
</dbReference>
<dbReference type="Gene3D" id="6.10.140.140">
    <property type="match status" value="1"/>
</dbReference>
<dbReference type="PROSITE" id="PS00028">
    <property type="entry name" value="ZINC_FINGER_C2H2_1"/>
    <property type="match status" value="5"/>
</dbReference>
<keyword evidence="9" id="KW-1185">Reference proteome</keyword>
<evidence type="ECO:0000256" key="2">
    <source>
        <dbReference type="ARBA" id="ARBA00022737"/>
    </source>
</evidence>
<feature type="domain" description="C2H2-type" evidence="7">
    <location>
        <begin position="500"/>
        <end position="527"/>
    </location>
</feature>
<dbReference type="PANTHER" id="PTHR24384:SF243">
    <property type="entry name" value="ZINC FINGER PROTEIN 777"/>
    <property type="match status" value="1"/>
</dbReference>
<dbReference type="InterPro" id="IPR013087">
    <property type="entry name" value="Znf_C2H2_type"/>
</dbReference>
<feature type="domain" description="C2H2-type" evidence="7">
    <location>
        <begin position="399"/>
        <end position="426"/>
    </location>
</feature>
<dbReference type="Pfam" id="PF00096">
    <property type="entry name" value="zf-C2H2"/>
    <property type="match status" value="4"/>
</dbReference>
<reference evidence="8" key="1">
    <citation type="submission" date="2025-08" db="UniProtKB">
        <authorList>
            <consortium name="Ensembl"/>
        </authorList>
    </citation>
    <scope>IDENTIFICATION</scope>
</reference>
<dbReference type="FunFam" id="3.30.160.60:FF:000110">
    <property type="entry name" value="Zinc finger protein-like"/>
    <property type="match status" value="1"/>
</dbReference>
<keyword evidence="4" id="KW-0862">Zinc</keyword>
<feature type="domain" description="C2H2-type" evidence="7">
    <location>
        <begin position="528"/>
        <end position="551"/>
    </location>
</feature>
<evidence type="ECO:0000313" key="8">
    <source>
        <dbReference type="Ensembl" id="ENSAOWP00000006817.1"/>
    </source>
</evidence>
<dbReference type="Gene3D" id="3.30.160.60">
    <property type="entry name" value="Classic Zinc Finger"/>
    <property type="match status" value="5"/>
</dbReference>
<dbReference type="GO" id="GO:0000981">
    <property type="term" value="F:DNA-binding transcription factor activity, RNA polymerase II-specific"/>
    <property type="evidence" value="ECO:0007669"/>
    <property type="project" value="TreeGrafter"/>
</dbReference>
<evidence type="ECO:0000313" key="9">
    <source>
        <dbReference type="Proteomes" id="UP000694424"/>
    </source>
</evidence>
<dbReference type="InterPro" id="IPR050752">
    <property type="entry name" value="C2H2-ZF_domain"/>
</dbReference>
<keyword evidence="3 5" id="KW-0863">Zinc-finger</keyword>
<keyword evidence="1" id="KW-0479">Metal-binding</keyword>
<feature type="compositionally biased region" description="Low complexity" evidence="6">
    <location>
        <begin position="345"/>
        <end position="355"/>
    </location>
</feature>
<dbReference type="InterPro" id="IPR001909">
    <property type="entry name" value="KRAB"/>
</dbReference>
<evidence type="ECO:0000256" key="4">
    <source>
        <dbReference type="ARBA" id="ARBA00022833"/>
    </source>
</evidence>
<dbReference type="PANTHER" id="PTHR24384">
    <property type="entry name" value="FINGER PUTATIVE TRANSCRIPTION FACTOR FAMILY-RELATED"/>
    <property type="match status" value="1"/>
</dbReference>
<proteinExistence type="predicted"/>
<dbReference type="Proteomes" id="UP000694424">
    <property type="component" value="Unplaced"/>
</dbReference>
<sequence length="581" mass="63854">MGPWGQGGAAAPGVGLLREGLVLSPAAAPARRARVNLRRKPPGHVPIPVPEGDKQLQVPEISLWTVVAAVQAVERKVESQALRLLSLEGRAETAEKKITDLEKAVLEFGSQLERKWAALASLVQENTRRLENVERQLQNRSCWPLRPSLGPNGDMPKVTASQEGRDGISLPEQEWGSLDNRQKELYKMAMKGSYEAVVSLGSSAPAPELGLLASESFPLLGMNCCLSAGEKIVIKTEEQQPQEERSEMLALPRPSAVRLEEEAPLSQEQPVPWESHPGSDERKGTGDGLGELCKHHAAQPEFKPLLVPGEARPAPGLSFPAEHGHSVGTEQQFSLPQGIQLGEEASAAAALSQPGLEEDRPCVPEDEPRMFPLGWKSIRLKRNLLARQQSHARKNNGSFICAACGKSLAHHAALLRHQRLHTGERPFQCPACGKSFNEKSNLNKHYRIHTGERPYRCSACGKGFIQKHHLQKHQRIHGVQLRGGWTGRPARASAAGERLYRCIECAESFPQQASLEEHQRRHTQQRPFQCTGCSKSFRHRQSLNHHQKIHAVASCPGGTSLLNHHQEPASSPCKALTQDNP</sequence>
<evidence type="ECO:0000256" key="1">
    <source>
        <dbReference type="ARBA" id="ARBA00022723"/>
    </source>
</evidence>
<evidence type="ECO:0000256" key="6">
    <source>
        <dbReference type="SAM" id="MobiDB-lite"/>
    </source>
</evidence>
<dbReference type="SMART" id="SM00355">
    <property type="entry name" value="ZnF_C2H2"/>
    <property type="match status" value="5"/>
</dbReference>
<evidence type="ECO:0000256" key="3">
    <source>
        <dbReference type="ARBA" id="ARBA00022771"/>
    </source>
</evidence>
<dbReference type="GO" id="GO:0000978">
    <property type="term" value="F:RNA polymerase II cis-regulatory region sequence-specific DNA binding"/>
    <property type="evidence" value="ECO:0007669"/>
    <property type="project" value="TreeGrafter"/>
</dbReference>
<dbReference type="GO" id="GO:0008270">
    <property type="term" value="F:zinc ion binding"/>
    <property type="evidence" value="ECO:0007669"/>
    <property type="project" value="UniProtKB-KW"/>
</dbReference>
<dbReference type="FunFam" id="3.30.160.60:FF:001325">
    <property type="entry name" value="zinc finger protein 200"/>
    <property type="match status" value="2"/>
</dbReference>
<feature type="region of interest" description="Disordered" evidence="6">
    <location>
        <begin position="345"/>
        <end position="365"/>
    </location>
</feature>
<dbReference type="SUPFAM" id="SSF109640">
    <property type="entry name" value="KRAB domain (Kruppel-associated box)"/>
    <property type="match status" value="1"/>
</dbReference>
<dbReference type="FunFam" id="3.30.160.60:FF:002343">
    <property type="entry name" value="Zinc finger protein 33A"/>
    <property type="match status" value="1"/>
</dbReference>
<keyword evidence="2" id="KW-0677">Repeat</keyword>
<dbReference type="InterPro" id="IPR036051">
    <property type="entry name" value="KRAB_dom_sf"/>
</dbReference>
<evidence type="ECO:0000259" key="7">
    <source>
        <dbReference type="PROSITE" id="PS50157"/>
    </source>
</evidence>
<organism evidence="8 9">
    <name type="scientific">Apteryx owenii</name>
    <name type="common">Little spotted kiwi</name>
    <dbReference type="NCBI Taxonomy" id="8824"/>
    <lineage>
        <taxon>Eukaryota</taxon>
        <taxon>Metazoa</taxon>
        <taxon>Chordata</taxon>
        <taxon>Craniata</taxon>
        <taxon>Vertebrata</taxon>
        <taxon>Euteleostomi</taxon>
        <taxon>Archelosauria</taxon>
        <taxon>Archosauria</taxon>
        <taxon>Dinosauria</taxon>
        <taxon>Saurischia</taxon>
        <taxon>Theropoda</taxon>
        <taxon>Coelurosauria</taxon>
        <taxon>Aves</taxon>
        <taxon>Palaeognathae</taxon>
        <taxon>Apterygiformes</taxon>
        <taxon>Apterygidae</taxon>
        <taxon>Apteryx</taxon>
    </lineage>
</organism>
<dbReference type="SUPFAM" id="SSF57667">
    <property type="entry name" value="beta-beta-alpha zinc fingers"/>
    <property type="match status" value="3"/>
</dbReference>
<evidence type="ECO:0000256" key="5">
    <source>
        <dbReference type="PROSITE-ProRule" id="PRU00042"/>
    </source>
</evidence>
<dbReference type="Ensembl" id="ENSAOWT00000007714.1">
    <property type="protein sequence ID" value="ENSAOWP00000006817.1"/>
    <property type="gene ID" value="ENSAOWG00000004684.1"/>
</dbReference>
<feature type="domain" description="C2H2-type" evidence="7">
    <location>
        <begin position="427"/>
        <end position="454"/>
    </location>
</feature>